<organism evidence="1 2">
    <name type="scientific">[Clostridium] polysaccharolyticum</name>
    <dbReference type="NCBI Taxonomy" id="29364"/>
    <lineage>
        <taxon>Bacteria</taxon>
        <taxon>Bacillati</taxon>
        <taxon>Bacillota</taxon>
        <taxon>Clostridia</taxon>
        <taxon>Lachnospirales</taxon>
        <taxon>Lachnospiraceae</taxon>
    </lineage>
</organism>
<keyword evidence="2" id="KW-1185">Reference proteome</keyword>
<gene>
    <name evidence="1" type="ORF">SAMN04487772_12736</name>
</gene>
<dbReference type="OrthoDB" id="9774037at2"/>
<protein>
    <submittedName>
        <fullName evidence="1">Uncharacterized protein</fullName>
    </submittedName>
</protein>
<dbReference type="InterPro" id="IPR024541">
    <property type="entry name" value="DUF3881"/>
</dbReference>
<name>A0A1I0F3Q0_9FIRM</name>
<reference evidence="1 2" key="1">
    <citation type="submission" date="2016-10" db="EMBL/GenBank/DDBJ databases">
        <authorList>
            <person name="de Groot N.N."/>
        </authorList>
    </citation>
    <scope>NUCLEOTIDE SEQUENCE [LARGE SCALE GENOMIC DNA]</scope>
    <source>
        <strain evidence="1 2">DSM 1801</strain>
    </source>
</reference>
<dbReference type="RefSeq" id="WP_092478720.1">
    <property type="nucleotide sequence ID" value="NZ_FOHN01000027.1"/>
</dbReference>
<evidence type="ECO:0000313" key="2">
    <source>
        <dbReference type="Proteomes" id="UP000199800"/>
    </source>
</evidence>
<dbReference type="AlphaFoldDB" id="A0A1I0F3Q0"/>
<dbReference type="Pfam" id="PF12997">
    <property type="entry name" value="DUF3881"/>
    <property type="match status" value="1"/>
</dbReference>
<accession>A0A1I0F3Q0</accession>
<evidence type="ECO:0000313" key="1">
    <source>
        <dbReference type="EMBL" id="SET52667.1"/>
    </source>
</evidence>
<dbReference type="Proteomes" id="UP000199800">
    <property type="component" value="Unassembled WGS sequence"/>
</dbReference>
<sequence>MHSYLRAVGFSNVKSRTELDKILGQIMDRPNEKRMNKVNETTTLTEMKLDFAPNMGVAIRGEYDEKGFFHLDHYFPYFKGARTSIKEEVCINKRIDTEAYTGMCDDVRLGVSLIFYLQNGMECVQHNYTSSRAGRYLEVTLSALSVQGMVLLGMSVSKKKQEAMAAEIKMRRELIAEAKMGNQEAIDSLTIDDIDMYAMISRRSKSEDIYSIVESSFIPYGSESDNYTIIGTILECDLIVNGMSGEQVYNLLINCNDLIYNVCINKLDLLGEPKPGRRFKGNIWMQGYANIPTWE</sequence>
<proteinExistence type="predicted"/>
<dbReference type="STRING" id="29364.SAMN04487772_12736"/>
<dbReference type="EMBL" id="FOHN01000027">
    <property type="protein sequence ID" value="SET52667.1"/>
    <property type="molecule type" value="Genomic_DNA"/>
</dbReference>